<protein>
    <recommendedName>
        <fullName evidence="3">BIG2 domain-containing protein</fullName>
    </recommendedName>
</protein>
<dbReference type="InterPro" id="IPR008979">
    <property type="entry name" value="Galactose-bd-like_sf"/>
</dbReference>
<dbReference type="AlphaFoldDB" id="A0A4P7PV91"/>
<dbReference type="KEGG" id="fsn:GS03_02429"/>
<gene>
    <name evidence="1" type="ORF">GS03_02429</name>
</gene>
<sequence length="623" mass="67399">MEMKTRKFIYLKITLLVGLIFNLVVGCDREPSDDSVLATYPKTAEVFIDAFSPGLEYGAFGNTLLTGFNVDTDVKYKGTASMRFDVPNVGDPEGAYVGGVFIDGGGRDLSGYDALTFWAKGSQSATINELGFGNDFNQNKYLVTMTNVPLATYWKKYIIPIPDASKLTYEKGMFWYAEGPENGQGYTFWIDEVKYEKLGTIAHPIPTIYDGINKVEDSFIGMNTTITGLSQTFNLGNGDNQTVSVAPSYYTFISSNPAVATVSELGVINVVGAGTTVITAKLGDVDALGSFTINSLGVFTPAPTPTRDPANVISIFSNAYTNVPVEYYNGYYAPYQTTQGQDDIHINGDDIIRYTQLNFVGTQFSQPTVNATSMTHFHVDIQVQEAMTAGDHIRIQLGDFGANAVFGGGDDTNGSVNYTNASFTNGSWVGFDIPLANFTGLSSRSHLAQILFISDGTISNILVDNMYFYAQPNAPTTAAPTPTVPAANVISVFSDAYTNIAGTNLNPNWGQATVVTQPLIAGNTTLKYAGLNYQGIQLGSSQNVSGMSFLHIDYWTANSTSLKTYLISTGPVETPKVLTVPTSGWQSIEIPLSNFSPVNLADVIQLKFDGNGDIYLDNIYFHN</sequence>
<dbReference type="SUPFAM" id="SSF49785">
    <property type="entry name" value="Galactose-binding domain-like"/>
    <property type="match status" value="2"/>
</dbReference>
<accession>A0A4P7PV91</accession>
<dbReference type="EMBL" id="CP038810">
    <property type="protein sequence ID" value="QBZ98917.1"/>
    <property type="molecule type" value="Genomic_DNA"/>
</dbReference>
<evidence type="ECO:0008006" key="3">
    <source>
        <dbReference type="Google" id="ProtNLM"/>
    </source>
</evidence>
<dbReference type="PROSITE" id="PS51257">
    <property type="entry name" value="PROKAR_LIPOPROTEIN"/>
    <property type="match status" value="1"/>
</dbReference>
<name>A0A4P7PV91_9FLAO</name>
<evidence type="ECO:0000313" key="1">
    <source>
        <dbReference type="EMBL" id="QBZ98917.1"/>
    </source>
</evidence>
<evidence type="ECO:0000313" key="2">
    <source>
        <dbReference type="Proteomes" id="UP000296862"/>
    </source>
</evidence>
<dbReference type="SUPFAM" id="SSF49373">
    <property type="entry name" value="Invasin/intimin cell-adhesion fragments"/>
    <property type="match status" value="1"/>
</dbReference>
<proteinExistence type="predicted"/>
<keyword evidence="2" id="KW-1185">Reference proteome</keyword>
<dbReference type="Proteomes" id="UP000296862">
    <property type="component" value="Chromosome"/>
</dbReference>
<dbReference type="Gene3D" id="2.60.40.1080">
    <property type="match status" value="1"/>
</dbReference>
<organism evidence="1 2">
    <name type="scientific">Flavobacterium sangjuense</name>
    <dbReference type="NCBI Taxonomy" id="2518177"/>
    <lineage>
        <taxon>Bacteria</taxon>
        <taxon>Pseudomonadati</taxon>
        <taxon>Bacteroidota</taxon>
        <taxon>Flavobacteriia</taxon>
        <taxon>Flavobacteriales</taxon>
        <taxon>Flavobacteriaceae</taxon>
        <taxon>Flavobacterium</taxon>
    </lineage>
</organism>
<reference evidence="1 2" key="1">
    <citation type="submission" date="2019-04" db="EMBL/GenBank/DDBJ databases">
        <title>Flavobacterium sp. GS03.</title>
        <authorList>
            <person name="Kim H."/>
        </authorList>
    </citation>
    <scope>NUCLEOTIDE SEQUENCE [LARGE SCALE GENOMIC DNA]</scope>
    <source>
        <strain evidence="1 2">GS03</strain>
    </source>
</reference>
<dbReference type="Gene3D" id="2.60.120.430">
    <property type="entry name" value="Galactose-binding lectin"/>
    <property type="match status" value="3"/>
</dbReference>
<dbReference type="InterPro" id="IPR008964">
    <property type="entry name" value="Invasin/intimin_cell_adhesion"/>
</dbReference>